<organism evidence="2 3">
    <name type="scientific">Polarella glacialis</name>
    <name type="common">Dinoflagellate</name>
    <dbReference type="NCBI Taxonomy" id="89957"/>
    <lineage>
        <taxon>Eukaryota</taxon>
        <taxon>Sar</taxon>
        <taxon>Alveolata</taxon>
        <taxon>Dinophyceae</taxon>
        <taxon>Suessiales</taxon>
        <taxon>Suessiaceae</taxon>
        <taxon>Polarella</taxon>
    </lineage>
</organism>
<accession>A0A813KVD7</accession>
<protein>
    <submittedName>
        <fullName evidence="2">Uncharacterized protein</fullName>
    </submittedName>
</protein>
<dbReference type="AlphaFoldDB" id="A0A813KVD7"/>
<feature type="compositionally biased region" description="Polar residues" evidence="1">
    <location>
        <begin position="92"/>
        <end position="107"/>
    </location>
</feature>
<feature type="non-terminal residue" evidence="2">
    <location>
        <position position="107"/>
    </location>
</feature>
<gene>
    <name evidence="2" type="ORF">PGLA2088_LOCUS38782</name>
</gene>
<evidence type="ECO:0000256" key="1">
    <source>
        <dbReference type="SAM" id="MobiDB-lite"/>
    </source>
</evidence>
<reference evidence="2" key="1">
    <citation type="submission" date="2021-02" db="EMBL/GenBank/DDBJ databases">
        <authorList>
            <person name="Dougan E. K."/>
            <person name="Rhodes N."/>
            <person name="Thang M."/>
            <person name="Chan C."/>
        </authorList>
    </citation>
    <scope>NUCLEOTIDE SEQUENCE</scope>
</reference>
<proteinExistence type="predicted"/>
<evidence type="ECO:0000313" key="2">
    <source>
        <dbReference type="EMBL" id="CAE8715823.1"/>
    </source>
</evidence>
<sequence>QHQHQRQQQPQVQRIPHPMWRYQASPTEFGGSSWACHKRCQAQAHWRVVAEDVSKVPAADAPPSWGRQEEWLAAVRERRRAEMQPGFRAEAANSSSGGRESARCTIN</sequence>
<name>A0A813KVD7_POLGL</name>
<dbReference type="EMBL" id="CAJNNW010032870">
    <property type="protein sequence ID" value="CAE8715823.1"/>
    <property type="molecule type" value="Genomic_DNA"/>
</dbReference>
<evidence type="ECO:0000313" key="3">
    <source>
        <dbReference type="Proteomes" id="UP000626109"/>
    </source>
</evidence>
<feature type="region of interest" description="Disordered" evidence="1">
    <location>
        <begin position="83"/>
        <end position="107"/>
    </location>
</feature>
<dbReference type="Proteomes" id="UP000626109">
    <property type="component" value="Unassembled WGS sequence"/>
</dbReference>
<comment type="caution">
    <text evidence="2">The sequence shown here is derived from an EMBL/GenBank/DDBJ whole genome shotgun (WGS) entry which is preliminary data.</text>
</comment>